<dbReference type="RefSeq" id="WP_268056079.1">
    <property type="nucleotide sequence ID" value="NZ_JAHLDP010000024.1"/>
</dbReference>
<dbReference type="Proteomes" id="UP001164733">
    <property type="component" value="Chromosome"/>
</dbReference>
<gene>
    <name evidence="1" type="ORF">LL038_10320</name>
</gene>
<dbReference type="EMBL" id="CP086239">
    <property type="protein sequence ID" value="WAG63076.1"/>
    <property type="molecule type" value="Genomic_DNA"/>
</dbReference>
<name>A0AA47EMR6_9CLOT</name>
<dbReference type="AlphaFoldDB" id="A0AA47EMR6"/>
<organism evidence="1 2">
    <name type="scientific">Clostridium estertheticum</name>
    <dbReference type="NCBI Taxonomy" id="238834"/>
    <lineage>
        <taxon>Bacteria</taxon>
        <taxon>Bacillati</taxon>
        <taxon>Bacillota</taxon>
        <taxon>Clostridia</taxon>
        <taxon>Eubacteriales</taxon>
        <taxon>Clostridiaceae</taxon>
        <taxon>Clostridium</taxon>
    </lineage>
</organism>
<dbReference type="InterPro" id="IPR030902">
    <property type="entry name" value="CLB_0814_fam"/>
</dbReference>
<reference evidence="1" key="1">
    <citation type="submission" date="2021-11" db="EMBL/GenBank/DDBJ databases">
        <title>Clostridia strains as spoilage organisms.</title>
        <authorList>
            <person name="Wambui J."/>
            <person name="Stevens M.J.A."/>
            <person name="Stephan R."/>
        </authorList>
    </citation>
    <scope>NUCLEOTIDE SEQUENCE</scope>
    <source>
        <strain evidence="1">CF009</strain>
    </source>
</reference>
<accession>A0AA47EMR6</accession>
<evidence type="ECO:0000313" key="1">
    <source>
        <dbReference type="EMBL" id="WAG63076.1"/>
    </source>
</evidence>
<proteinExistence type="predicted"/>
<dbReference type="NCBIfam" id="TIGR04540">
    <property type="entry name" value="CLB_0814_fam"/>
    <property type="match status" value="1"/>
</dbReference>
<evidence type="ECO:0000313" key="2">
    <source>
        <dbReference type="Proteomes" id="UP001164733"/>
    </source>
</evidence>
<sequence length="77" mass="9132">MNTYYKNQNDLGIALNFIIDNYWNNNITEKEMIEKINLIIQNNKEKILTKEGYLTVMVHKCGKKRLELISKILKEVT</sequence>
<protein>
    <submittedName>
        <fullName evidence="1">TIGR04540 family protein</fullName>
    </submittedName>
</protein>